<evidence type="ECO:0000256" key="2">
    <source>
        <dbReference type="ARBA" id="ARBA00022801"/>
    </source>
</evidence>
<dbReference type="PANTHER" id="PTHR43689:SF8">
    <property type="entry name" value="ALPHA_BETA-HYDROLASES SUPERFAMILY PROTEIN"/>
    <property type="match status" value="1"/>
</dbReference>
<dbReference type="Gene3D" id="3.40.50.1820">
    <property type="entry name" value="alpha/beta hydrolase"/>
    <property type="match status" value="1"/>
</dbReference>
<keyword evidence="2" id="KW-0378">Hydrolase</keyword>
<reference evidence="4 5" key="1">
    <citation type="submission" date="2018-06" db="EMBL/GenBank/DDBJ databases">
        <title>Genomic Encyclopedia of Archaeal and Bacterial Type Strains, Phase II (KMG-II): from individual species to whole genera.</title>
        <authorList>
            <person name="Goeker M."/>
        </authorList>
    </citation>
    <scope>NUCLEOTIDE SEQUENCE [LARGE SCALE GENOMIC DNA]</scope>
    <source>
        <strain evidence="4 5">DSM 22009</strain>
    </source>
</reference>
<dbReference type="RefSeq" id="WP_111536275.1">
    <property type="nucleotide sequence ID" value="NZ_QKZL01000003.1"/>
</dbReference>
<dbReference type="PRINTS" id="PR00111">
    <property type="entry name" value="ABHYDROLASE"/>
</dbReference>
<dbReference type="InterPro" id="IPR029058">
    <property type="entry name" value="AB_hydrolase_fold"/>
</dbReference>
<proteinExistence type="inferred from homology"/>
<accession>A0A2W7NDK1</accession>
<protein>
    <submittedName>
        <fullName evidence="4">Pimeloyl-ACP methyl ester carboxylesterase</fullName>
    </submittedName>
</protein>
<dbReference type="InterPro" id="IPR002410">
    <property type="entry name" value="Peptidase_S33"/>
</dbReference>
<dbReference type="PANTHER" id="PTHR43689">
    <property type="entry name" value="HYDROLASE"/>
    <property type="match status" value="1"/>
</dbReference>
<comment type="similarity">
    <text evidence="1">Belongs to the peptidase S33 family.</text>
</comment>
<dbReference type="InterPro" id="IPR000073">
    <property type="entry name" value="AB_hydrolase_1"/>
</dbReference>
<dbReference type="EMBL" id="QKZL01000003">
    <property type="protein sequence ID" value="PZX18475.1"/>
    <property type="molecule type" value="Genomic_DNA"/>
</dbReference>
<dbReference type="SUPFAM" id="SSF53474">
    <property type="entry name" value="alpha/beta-Hydrolases"/>
    <property type="match status" value="1"/>
</dbReference>
<name>A0A2W7NDK1_9RHOB</name>
<dbReference type="OrthoDB" id="9815441at2"/>
<dbReference type="Pfam" id="PF12697">
    <property type="entry name" value="Abhydrolase_6"/>
    <property type="match status" value="1"/>
</dbReference>
<dbReference type="PRINTS" id="PR00793">
    <property type="entry name" value="PROAMNOPTASE"/>
</dbReference>
<dbReference type="Proteomes" id="UP000248916">
    <property type="component" value="Unassembled WGS sequence"/>
</dbReference>
<evidence type="ECO:0000259" key="3">
    <source>
        <dbReference type="Pfam" id="PF12697"/>
    </source>
</evidence>
<comment type="caution">
    <text evidence="4">The sequence shown here is derived from an EMBL/GenBank/DDBJ whole genome shotgun (WGS) entry which is preliminary data.</text>
</comment>
<evidence type="ECO:0000313" key="4">
    <source>
        <dbReference type="EMBL" id="PZX18475.1"/>
    </source>
</evidence>
<dbReference type="GO" id="GO:0006508">
    <property type="term" value="P:proteolysis"/>
    <property type="evidence" value="ECO:0007669"/>
    <property type="project" value="InterPro"/>
</dbReference>
<sequence>MTPKRLAANLALAAIAVAGGVLLVDGVAGRRENAAEDRSPPEGRFLEVDGRQVHYLQVGEGPDLVLLHGASGSMRDWTFSFLDKVRERYRVTLFDRPGLGYTEIAPRAAGPANTRSETPMDQANLLATAAERLGVTRPVVVGHSYGGAVAMAWAIAHDPAAIVVISGATQPWEGGLGWQQELSASALGGALVVPLVTAFIGRDFVSSVVSNVFAPQEPPEGYLEHFDVGLILRRKSFRENAQQVSGLKPALTTMTAQYPEIDVPVEMLHGTADGVVSAELHSEPTASAVPGANLVLLEGLGHMPHHSDPDAIVAAIDRAAERAGLR</sequence>
<dbReference type="AlphaFoldDB" id="A0A2W7NDK1"/>
<evidence type="ECO:0000313" key="5">
    <source>
        <dbReference type="Proteomes" id="UP000248916"/>
    </source>
</evidence>
<dbReference type="GO" id="GO:0008233">
    <property type="term" value="F:peptidase activity"/>
    <property type="evidence" value="ECO:0007669"/>
    <property type="project" value="InterPro"/>
</dbReference>
<feature type="domain" description="AB hydrolase-1" evidence="3">
    <location>
        <begin position="64"/>
        <end position="315"/>
    </location>
</feature>
<keyword evidence="5" id="KW-1185">Reference proteome</keyword>
<organism evidence="4 5">
    <name type="scientific">Palleronia aestuarii</name>
    <dbReference type="NCBI Taxonomy" id="568105"/>
    <lineage>
        <taxon>Bacteria</taxon>
        <taxon>Pseudomonadati</taxon>
        <taxon>Pseudomonadota</taxon>
        <taxon>Alphaproteobacteria</taxon>
        <taxon>Rhodobacterales</taxon>
        <taxon>Roseobacteraceae</taxon>
        <taxon>Palleronia</taxon>
    </lineage>
</organism>
<evidence type="ECO:0000256" key="1">
    <source>
        <dbReference type="ARBA" id="ARBA00010088"/>
    </source>
</evidence>
<gene>
    <name evidence="4" type="ORF">LX81_01109</name>
</gene>